<accession>A0A9D2GWQ5</accession>
<dbReference type="EMBL" id="DXAQ01000139">
    <property type="protein sequence ID" value="HIZ90130.1"/>
    <property type="molecule type" value="Genomic_DNA"/>
</dbReference>
<reference evidence="2" key="1">
    <citation type="journal article" date="2021" name="PeerJ">
        <title>Extensive microbial diversity within the chicken gut microbiome revealed by metagenomics and culture.</title>
        <authorList>
            <person name="Gilroy R."/>
            <person name="Ravi A."/>
            <person name="Getino M."/>
            <person name="Pursley I."/>
            <person name="Horton D.L."/>
            <person name="Alikhan N.F."/>
            <person name="Baker D."/>
            <person name="Gharbi K."/>
            <person name="Hall N."/>
            <person name="Watson M."/>
            <person name="Adriaenssens E.M."/>
            <person name="Foster-Nyarko E."/>
            <person name="Jarju S."/>
            <person name="Secka A."/>
            <person name="Antonio M."/>
            <person name="Oren A."/>
            <person name="Chaudhuri R.R."/>
            <person name="La Ragione R."/>
            <person name="Hildebrand F."/>
            <person name="Pallen M.J."/>
        </authorList>
    </citation>
    <scope>NUCLEOTIDE SEQUENCE</scope>
    <source>
        <strain evidence="2">ChiW4-1371</strain>
    </source>
</reference>
<comment type="caution">
    <text evidence="2">The sequence shown here is derived from an EMBL/GenBank/DDBJ whole genome shotgun (WGS) entry which is preliminary data.</text>
</comment>
<organism evidence="2 3">
    <name type="scientific">Candidatus Mucispirillum faecigallinarum</name>
    <dbReference type="NCBI Taxonomy" id="2838699"/>
    <lineage>
        <taxon>Bacteria</taxon>
        <taxon>Pseudomonadati</taxon>
        <taxon>Deferribacterota</taxon>
        <taxon>Deferribacteres</taxon>
        <taxon>Deferribacterales</taxon>
        <taxon>Mucispirillaceae</taxon>
        <taxon>Mucispirillum</taxon>
    </lineage>
</organism>
<evidence type="ECO:0000313" key="3">
    <source>
        <dbReference type="Proteomes" id="UP000824176"/>
    </source>
</evidence>
<dbReference type="PROSITE" id="PS51379">
    <property type="entry name" value="4FE4S_FER_2"/>
    <property type="match status" value="1"/>
</dbReference>
<gene>
    <name evidence="2" type="ORF">H9804_09285</name>
</gene>
<dbReference type="InterPro" id="IPR017896">
    <property type="entry name" value="4Fe4S_Fe-S-bd"/>
</dbReference>
<dbReference type="AlphaFoldDB" id="A0A9D2GWQ5"/>
<proteinExistence type="predicted"/>
<evidence type="ECO:0000313" key="2">
    <source>
        <dbReference type="EMBL" id="HIZ90130.1"/>
    </source>
</evidence>
<feature type="domain" description="4Fe-4S ferredoxin-type" evidence="1">
    <location>
        <begin position="417"/>
        <end position="442"/>
    </location>
</feature>
<dbReference type="Proteomes" id="UP000824176">
    <property type="component" value="Unassembled WGS sequence"/>
</dbReference>
<reference evidence="2" key="2">
    <citation type="submission" date="2021-04" db="EMBL/GenBank/DDBJ databases">
        <authorList>
            <person name="Gilroy R."/>
        </authorList>
    </citation>
    <scope>NUCLEOTIDE SEQUENCE</scope>
    <source>
        <strain evidence="2">ChiW4-1371</strain>
    </source>
</reference>
<name>A0A9D2GWQ5_9BACT</name>
<evidence type="ECO:0000259" key="1">
    <source>
        <dbReference type="PROSITE" id="PS51379"/>
    </source>
</evidence>
<protein>
    <recommendedName>
        <fullName evidence="1">4Fe-4S ferredoxin-type domain-containing protein</fullName>
    </recommendedName>
</protein>
<sequence>MDIRNSKEIIQNILDRYNFTAVYSDSCNKFGLETSQNYCDSVDAVDFLYSSAVIGSKALGIFTDLPFFEITKPLRAECLFITHTLPKRISTPVIIVKNAADISDRLTLALKISVEHKIPVTVVITHNASNNYTDFERANNDLGRISPFISASTFKQSISSEELFETYKSIYNMLLQALPDDKAAHTIISLQDKGFFPDFFVPEIISEKLNEWKQSFDKNTLKVSVYKSEKELLESFFFNNYNIEISFPEIEDKTLPEISNLLCPGCPFINIFARGVEKDTIIFTDITCKGVLKAFPELNYISIDGYMGIISSEIRPSTLFIGSASSYKSHYNKFINKRGRVILLNDSGISKIDGFSSIRHPKKLTKTKNILYPYSCNNIKHYSKVKVKLKKCNCMQHNDKCEVFQKTLCPAIYLSSNNILIDSAMCNGCLACKVLCSQGAIS</sequence>